<keyword evidence="2" id="KW-1185">Reference proteome</keyword>
<dbReference type="RefSeq" id="WP_308118403.1">
    <property type="nucleotide sequence ID" value="NZ_JACCFO010000001.1"/>
</dbReference>
<dbReference type="Proteomes" id="UP000575985">
    <property type="component" value="Unassembled WGS sequence"/>
</dbReference>
<protein>
    <submittedName>
        <fullName evidence="1">Kynurenine formamidase</fullName>
    </submittedName>
</protein>
<organism evidence="1 2">
    <name type="scientific">Streptomonospora nanhaiensis</name>
    <dbReference type="NCBI Taxonomy" id="1323731"/>
    <lineage>
        <taxon>Bacteria</taxon>
        <taxon>Bacillati</taxon>
        <taxon>Actinomycetota</taxon>
        <taxon>Actinomycetes</taxon>
        <taxon>Streptosporangiales</taxon>
        <taxon>Nocardiopsidaceae</taxon>
        <taxon>Streptomonospora</taxon>
    </lineage>
</organism>
<evidence type="ECO:0000313" key="1">
    <source>
        <dbReference type="EMBL" id="NYI98792.1"/>
    </source>
</evidence>
<dbReference type="GO" id="GO:0004061">
    <property type="term" value="F:arylformamidase activity"/>
    <property type="evidence" value="ECO:0007669"/>
    <property type="project" value="InterPro"/>
</dbReference>
<dbReference type="Gene3D" id="3.50.30.50">
    <property type="entry name" value="Putative cyclase"/>
    <property type="match status" value="1"/>
</dbReference>
<reference evidence="1 2" key="1">
    <citation type="submission" date="2020-07" db="EMBL/GenBank/DDBJ databases">
        <title>Sequencing the genomes of 1000 actinobacteria strains.</title>
        <authorList>
            <person name="Klenk H.-P."/>
        </authorList>
    </citation>
    <scope>NUCLEOTIDE SEQUENCE [LARGE SCALE GENOMIC DNA]</scope>
    <source>
        <strain evidence="1 2">DSM 45927</strain>
    </source>
</reference>
<dbReference type="Pfam" id="PF04199">
    <property type="entry name" value="Cyclase"/>
    <property type="match status" value="1"/>
</dbReference>
<comment type="caution">
    <text evidence="1">The sequence shown here is derived from an EMBL/GenBank/DDBJ whole genome shotgun (WGS) entry which is preliminary data.</text>
</comment>
<accession>A0A853BX93</accession>
<evidence type="ECO:0000313" key="2">
    <source>
        <dbReference type="Proteomes" id="UP000575985"/>
    </source>
</evidence>
<proteinExistence type="predicted"/>
<dbReference type="SUPFAM" id="SSF102198">
    <property type="entry name" value="Putative cyclase"/>
    <property type="match status" value="1"/>
</dbReference>
<dbReference type="GO" id="GO:0019441">
    <property type="term" value="P:L-tryptophan catabolic process to kynurenine"/>
    <property type="evidence" value="ECO:0007669"/>
    <property type="project" value="InterPro"/>
</dbReference>
<gene>
    <name evidence="1" type="ORF">HNR12_005069</name>
</gene>
<dbReference type="InterPro" id="IPR037175">
    <property type="entry name" value="KFase_sf"/>
</dbReference>
<dbReference type="PANTHER" id="PTHR31118:SF12">
    <property type="entry name" value="CYCLASE-LIKE PROTEIN 2"/>
    <property type="match status" value="1"/>
</dbReference>
<sequence length="221" mass="23424">MRAVRVVDLSRTIGPETQPYPGDDPPVLEEAATLAEHGYTSTRVHMGSHSGTHADAPFHFLADGARLEELPLELFVCPAVVVDATGRPDRSPITSADLEPWVPRLAPGTAVLVRTGWAAHYGTDRYFDHPYLDGSAARLLTAAGVRTVGVDTPSPDPTRRAGDPEPDWAAHLAVLGAGGTIVENLCRLEDVDFPDPLFCALPIRLAGGDGAPVRAVAVRTG</sequence>
<dbReference type="InterPro" id="IPR007325">
    <property type="entry name" value="KFase/CYL"/>
</dbReference>
<name>A0A853BX93_9ACTN</name>
<dbReference type="PANTHER" id="PTHR31118">
    <property type="entry name" value="CYCLASE-LIKE PROTEIN 2"/>
    <property type="match status" value="1"/>
</dbReference>
<dbReference type="EMBL" id="JACCFO010000001">
    <property type="protein sequence ID" value="NYI98792.1"/>
    <property type="molecule type" value="Genomic_DNA"/>
</dbReference>
<dbReference type="AlphaFoldDB" id="A0A853BX93"/>